<evidence type="ECO:0000313" key="3">
    <source>
        <dbReference type="Proteomes" id="UP000241426"/>
    </source>
</evidence>
<name>A0A2T3KMW6_9GAMM</name>
<dbReference type="EMBL" id="PYNF01000002">
    <property type="protein sequence ID" value="PSV01139.1"/>
    <property type="molecule type" value="Genomic_DNA"/>
</dbReference>
<evidence type="ECO:0000313" key="2">
    <source>
        <dbReference type="EMBL" id="PSV01139.1"/>
    </source>
</evidence>
<organism evidence="2 3">
    <name type="scientific">Photobacterium kishitanii</name>
    <dbReference type="NCBI Taxonomy" id="318456"/>
    <lineage>
        <taxon>Bacteria</taxon>
        <taxon>Pseudomonadati</taxon>
        <taxon>Pseudomonadota</taxon>
        <taxon>Gammaproteobacteria</taxon>
        <taxon>Vibrionales</taxon>
        <taxon>Vibrionaceae</taxon>
        <taxon>Photobacterium</taxon>
    </lineage>
</organism>
<sequence>MQGIILIILTFCAVVGVKEKALNAKKDFPSSIMDGAVSFFNDFKKVVCTKKIQKSDTEKNQDSSPLEEPSSDGDESNK</sequence>
<accession>A0A2T3KMW6</accession>
<dbReference type="Proteomes" id="UP000241426">
    <property type="component" value="Unassembled WGS sequence"/>
</dbReference>
<feature type="region of interest" description="Disordered" evidence="1">
    <location>
        <begin position="51"/>
        <end position="78"/>
    </location>
</feature>
<dbReference type="RefSeq" id="WP_107288866.1">
    <property type="nucleotide sequence ID" value="NZ_PYNF01000002.1"/>
</dbReference>
<evidence type="ECO:0000256" key="1">
    <source>
        <dbReference type="SAM" id="MobiDB-lite"/>
    </source>
</evidence>
<protein>
    <submittedName>
        <fullName evidence="2">Uncharacterized protein</fullName>
    </submittedName>
</protein>
<feature type="compositionally biased region" description="Acidic residues" evidence="1">
    <location>
        <begin position="69"/>
        <end position="78"/>
    </location>
</feature>
<dbReference type="AlphaFoldDB" id="A0A2T3KMW6"/>
<gene>
    <name evidence="2" type="ORF">C9J27_03710</name>
</gene>
<proteinExistence type="predicted"/>
<comment type="caution">
    <text evidence="2">The sequence shown here is derived from an EMBL/GenBank/DDBJ whole genome shotgun (WGS) entry which is preliminary data.</text>
</comment>
<reference evidence="2 3" key="1">
    <citation type="submission" date="2018-01" db="EMBL/GenBank/DDBJ databases">
        <title>Whole genome sequencing of Histamine producing bacteria.</title>
        <authorList>
            <person name="Butler K."/>
        </authorList>
    </citation>
    <scope>NUCLEOTIDE SEQUENCE [LARGE SCALE GENOMIC DNA]</scope>
    <source>
        <strain evidence="2 3">FS-7.2</strain>
    </source>
</reference>